<keyword evidence="11" id="KW-0539">Nucleus</keyword>
<reference evidence="18" key="3">
    <citation type="submission" date="2025-08" db="UniProtKB">
        <authorList>
            <consortium name="Ensembl"/>
        </authorList>
    </citation>
    <scope>IDENTIFICATION</scope>
</reference>
<keyword evidence="6" id="KW-0227">DNA damage</keyword>
<evidence type="ECO:0000256" key="16">
    <source>
        <dbReference type="SAM" id="MobiDB-lite"/>
    </source>
</evidence>
<reference evidence="19" key="2">
    <citation type="submission" date="2023-03" db="EMBL/GenBank/DDBJ databases">
        <authorList>
            <consortium name="Wellcome Sanger Institute Data Sharing"/>
        </authorList>
    </citation>
    <scope>NUCLEOTIDE SEQUENCE [LARGE SCALE GENOMIC DNA]</scope>
</reference>
<feature type="domain" description="RecF/RecN/SMC N-terminal" evidence="17">
    <location>
        <begin position="54"/>
        <end position="878"/>
    </location>
</feature>
<evidence type="ECO:0000256" key="15">
    <source>
        <dbReference type="SAM" id="Coils"/>
    </source>
</evidence>
<dbReference type="PANTHER" id="PTHR19306">
    <property type="entry name" value="STRUCTURAL MAINTENANCE OF CHROMOSOMES 5,6 SMC5, SMC6"/>
    <property type="match status" value="1"/>
</dbReference>
<dbReference type="Gene3D" id="3.40.50.300">
    <property type="entry name" value="P-loop containing nucleotide triphosphate hydrolases"/>
    <property type="match status" value="2"/>
</dbReference>
<dbReference type="InterPro" id="IPR027417">
    <property type="entry name" value="P-loop_NTPase"/>
</dbReference>
<feature type="coiled-coil region" evidence="15">
    <location>
        <begin position="654"/>
        <end position="709"/>
    </location>
</feature>
<evidence type="ECO:0000256" key="9">
    <source>
        <dbReference type="ARBA" id="ARBA00023172"/>
    </source>
</evidence>
<evidence type="ECO:0000256" key="14">
    <source>
        <dbReference type="ARBA" id="ARBA00069480"/>
    </source>
</evidence>
<evidence type="ECO:0000256" key="6">
    <source>
        <dbReference type="ARBA" id="ARBA00022763"/>
    </source>
</evidence>
<name>A0AAX7SR72_ASTCA</name>
<evidence type="ECO:0000256" key="2">
    <source>
        <dbReference type="ARBA" id="ARBA00004286"/>
    </source>
</evidence>
<evidence type="ECO:0000256" key="12">
    <source>
        <dbReference type="ARBA" id="ARBA00053909"/>
    </source>
</evidence>
<organism evidence="18 19">
    <name type="scientific">Astatotilapia calliptera</name>
    <name type="common">Eastern happy</name>
    <name type="synonym">Chromis callipterus</name>
    <dbReference type="NCBI Taxonomy" id="8154"/>
    <lineage>
        <taxon>Eukaryota</taxon>
        <taxon>Metazoa</taxon>
        <taxon>Chordata</taxon>
        <taxon>Craniata</taxon>
        <taxon>Vertebrata</taxon>
        <taxon>Euteleostomi</taxon>
        <taxon>Actinopterygii</taxon>
        <taxon>Neopterygii</taxon>
        <taxon>Teleostei</taxon>
        <taxon>Neoteleostei</taxon>
        <taxon>Acanthomorphata</taxon>
        <taxon>Ovalentaria</taxon>
        <taxon>Cichlomorphae</taxon>
        <taxon>Cichliformes</taxon>
        <taxon>Cichlidae</taxon>
        <taxon>African cichlids</taxon>
        <taxon>Pseudocrenilabrinae</taxon>
        <taxon>Haplochromini</taxon>
        <taxon>Astatotilapia</taxon>
    </lineage>
</organism>
<comment type="subcellular location">
    <subcellularLocation>
        <location evidence="2">Chromosome</location>
    </subcellularLocation>
    <subcellularLocation>
        <location evidence="1">Nucleus</location>
    </subcellularLocation>
</comment>
<evidence type="ECO:0000313" key="18">
    <source>
        <dbReference type="Ensembl" id="ENSACLP00000047059.1"/>
    </source>
</evidence>
<dbReference type="GO" id="GO:0030915">
    <property type="term" value="C:Smc5-Smc6 complex"/>
    <property type="evidence" value="ECO:0007669"/>
    <property type="project" value="TreeGrafter"/>
</dbReference>
<evidence type="ECO:0000256" key="5">
    <source>
        <dbReference type="ARBA" id="ARBA00022741"/>
    </source>
</evidence>
<evidence type="ECO:0000259" key="17">
    <source>
        <dbReference type="Pfam" id="PF02463"/>
    </source>
</evidence>
<evidence type="ECO:0000256" key="1">
    <source>
        <dbReference type="ARBA" id="ARBA00004123"/>
    </source>
</evidence>
<evidence type="ECO:0000256" key="3">
    <source>
        <dbReference type="ARBA" id="ARBA00006793"/>
    </source>
</evidence>
<keyword evidence="19" id="KW-1185">Reference proteome</keyword>
<evidence type="ECO:0000256" key="13">
    <source>
        <dbReference type="ARBA" id="ARBA00064605"/>
    </source>
</evidence>
<dbReference type="GO" id="GO:0005634">
    <property type="term" value="C:nucleus"/>
    <property type="evidence" value="ECO:0007669"/>
    <property type="project" value="UniProtKB-SubCell"/>
</dbReference>
<keyword evidence="8 15" id="KW-0175">Coiled coil</keyword>
<reference evidence="18" key="4">
    <citation type="submission" date="2025-09" db="UniProtKB">
        <authorList>
            <consortium name="Ensembl"/>
        </authorList>
    </citation>
    <scope>IDENTIFICATION</scope>
</reference>
<sequence>MSKRKGTSVNENPNKRSRSVNESENAADSDQEDPILSNLQCGAEVVSDAGIVESITLKNFMCHSLLGPFTFGSNVNFVVGNNGSKCGKSAVLTALIVALGGNAQATNRGSSLRGFVKEGESSADVSITLRNKGRDAYKPEVYGSAIILDLRITRDGLRTYKLRSKSGQLISTKKEELVSILDNFNIQVNNPVSVLTQEMSKYFLHSKGEGDKYKFFMKATQLEQMREDFIYIKTTKNLTEDKVEQHSECLKDLKRKYLEKEDRYRSLASLDEMHTKLEELQKQMAWALNKVDEAEKKYKQVQEQLERITQQVQELQPKCAELKTESQKRNNLLKSSEVRVECTNRSIWWISDSRLQIQTELENLKHQISTLGQQIDQYQHAISRAKEEQGKMRSIEANRRNLQTMESSRSNRLRRFGEQMPALLNAIQESHRRGHFKHRPRGPLGYLISLKDPELALAVEVCLKGQLLAFTCDNYEDEKVLQGLMAKMFQGGRRPAIITSNFISQVHDTRKKAVSHPNYPSVLQALEIEDPVVANCLIDQKGIESILLIKNRTEARRVMQSKNPPANCIHAFSKDGDQIFTNRSYAAEQTRANYLSGDVEEEIRYIWCLSVFTEFFICFLLIQEDLSKTDQEVIKCKHHKKHYDEKRSAHLHNIQTLEGNLKSKEKEYEMSVAKAKEICLERVESRRSARSLDSEINRLKLKITSQKEQQGDREEIVRQYHEALESYKNMTQQMKNLNSFIKSLDSVMNQRLQAYAELRRFLSARCKYYFDSMLAQRGYSGSMIFDHKNETLSISVQPGQGNKADLSDMRLLSGGERSFSTVCFVLSLWAITEAPFRCLDEFDVYMDMVNRRISMDMMLKVAASQRYRQFIFLTPQNMSSLPESKIIRILRLKDPDRGQRNTQRSEDEDQ</sequence>
<feature type="coiled-coil region" evidence="15">
    <location>
        <begin position="354"/>
        <end position="405"/>
    </location>
</feature>
<evidence type="ECO:0000256" key="10">
    <source>
        <dbReference type="ARBA" id="ARBA00023204"/>
    </source>
</evidence>
<keyword evidence="5" id="KW-0547">Nucleotide-binding</keyword>
<comment type="subunit">
    <text evidence="13">Forms a heterodimer with smc5. Component of the SMC5-SMC6 complex which consists at least of smc5, smc6, nsmce2, nsmce1 and nsmce4a.</text>
</comment>
<keyword evidence="9" id="KW-0233">DNA recombination</keyword>
<dbReference type="Pfam" id="PF02463">
    <property type="entry name" value="SMC_N"/>
    <property type="match status" value="1"/>
</dbReference>
<dbReference type="Ensembl" id="ENSACLT00000078681.1">
    <property type="protein sequence ID" value="ENSACLP00000047059.1"/>
    <property type="gene ID" value="ENSACLG00000016308.2"/>
</dbReference>
<reference evidence="18 19" key="1">
    <citation type="submission" date="2018-05" db="EMBL/GenBank/DDBJ databases">
        <authorList>
            <person name="Datahose"/>
        </authorList>
    </citation>
    <scope>NUCLEOTIDE SEQUENCE</scope>
</reference>
<dbReference type="PANTHER" id="PTHR19306:SF7">
    <property type="entry name" value="SI:DKEY-119F1.1"/>
    <property type="match status" value="1"/>
</dbReference>
<evidence type="ECO:0000313" key="19">
    <source>
        <dbReference type="Proteomes" id="UP000265100"/>
    </source>
</evidence>
<feature type="coiled-coil region" evidence="15">
    <location>
        <begin position="236"/>
        <end position="325"/>
    </location>
</feature>
<evidence type="ECO:0000256" key="4">
    <source>
        <dbReference type="ARBA" id="ARBA00022454"/>
    </source>
</evidence>
<keyword evidence="10" id="KW-0234">DNA repair</keyword>
<accession>A0AAX7SR72</accession>
<dbReference type="SUPFAM" id="SSF52540">
    <property type="entry name" value="P-loop containing nucleoside triphosphate hydrolases"/>
    <property type="match status" value="2"/>
</dbReference>
<feature type="region of interest" description="Disordered" evidence="16">
    <location>
        <begin position="1"/>
        <end position="33"/>
    </location>
</feature>
<evidence type="ECO:0000256" key="11">
    <source>
        <dbReference type="ARBA" id="ARBA00023242"/>
    </source>
</evidence>
<dbReference type="GeneTree" id="ENSGT00550000074816"/>
<dbReference type="GO" id="GO:0003684">
    <property type="term" value="F:damaged DNA binding"/>
    <property type="evidence" value="ECO:0007669"/>
    <property type="project" value="TreeGrafter"/>
</dbReference>
<dbReference type="GO" id="GO:0003697">
    <property type="term" value="F:single-stranded DNA binding"/>
    <property type="evidence" value="ECO:0007669"/>
    <property type="project" value="TreeGrafter"/>
</dbReference>
<dbReference type="GO" id="GO:0000724">
    <property type="term" value="P:double-strand break repair via homologous recombination"/>
    <property type="evidence" value="ECO:0007669"/>
    <property type="project" value="TreeGrafter"/>
</dbReference>
<comment type="similarity">
    <text evidence="3">Belongs to the SMC family. SMC6 subfamily.</text>
</comment>
<dbReference type="Proteomes" id="UP000265100">
    <property type="component" value="Chromosome 15"/>
</dbReference>
<evidence type="ECO:0000256" key="8">
    <source>
        <dbReference type="ARBA" id="ARBA00023054"/>
    </source>
</evidence>
<protein>
    <recommendedName>
        <fullName evidence="14">Structural maintenance of chromosomes protein 6</fullName>
    </recommendedName>
</protein>
<evidence type="ECO:0000256" key="7">
    <source>
        <dbReference type="ARBA" id="ARBA00022840"/>
    </source>
</evidence>
<dbReference type="AlphaFoldDB" id="A0AAX7SR72"/>
<comment type="function">
    <text evidence="12">Core component of the SMC5-SMC6 complex, a complex involved in repair of DNA double-strand breaks by homologous recombination. The complex may promote sister chromatid homologous recombination by recruiting the SMC1-SMC3 cohesin complex to double-strand breaks. The complex is required for telomere maintenance via recombination and mediates sumoylation of shelterin complex (telosome) components.</text>
</comment>
<proteinExistence type="inferred from homology"/>
<dbReference type="Gene3D" id="1.10.287.1490">
    <property type="match status" value="1"/>
</dbReference>
<dbReference type="GO" id="GO:0035861">
    <property type="term" value="C:site of double-strand break"/>
    <property type="evidence" value="ECO:0007669"/>
    <property type="project" value="TreeGrafter"/>
</dbReference>
<keyword evidence="7" id="KW-0067">ATP-binding</keyword>
<dbReference type="FunFam" id="3.40.50.300:FF:000959">
    <property type="entry name" value="structural maintenance of chromosomes protein 6"/>
    <property type="match status" value="1"/>
</dbReference>
<dbReference type="FunFam" id="3.40.50.300:FF:003232">
    <property type="entry name" value="Structural maintenance of chromosomes 6, gene 1"/>
    <property type="match status" value="1"/>
</dbReference>
<keyword evidence="4" id="KW-0158">Chromosome</keyword>
<dbReference type="InterPro" id="IPR003395">
    <property type="entry name" value="RecF/RecN/SMC_N"/>
</dbReference>
<dbReference type="GO" id="GO:0005524">
    <property type="term" value="F:ATP binding"/>
    <property type="evidence" value="ECO:0007669"/>
    <property type="project" value="UniProtKB-KW"/>
</dbReference>